<accession>A0A1I6D695</accession>
<evidence type="ECO:0000256" key="6">
    <source>
        <dbReference type="ARBA" id="ARBA00040132"/>
    </source>
</evidence>
<evidence type="ECO:0000256" key="5">
    <source>
        <dbReference type="ARBA" id="ARBA00039147"/>
    </source>
</evidence>
<feature type="domain" description="Alcohol dehydrogenase iron-type/glycerol dehydrogenase GldA" evidence="10">
    <location>
        <begin position="26"/>
        <end position="172"/>
    </location>
</feature>
<dbReference type="SUPFAM" id="SSF56796">
    <property type="entry name" value="Dehydroquinate synthase-like"/>
    <property type="match status" value="1"/>
</dbReference>
<dbReference type="CDD" id="cd08170">
    <property type="entry name" value="GlyDH"/>
    <property type="match status" value="1"/>
</dbReference>
<keyword evidence="1 8" id="KW-0479">Metal-binding</keyword>
<dbReference type="InterPro" id="IPR001670">
    <property type="entry name" value="ADH_Fe/GldA"/>
</dbReference>
<dbReference type="GO" id="GO:0046872">
    <property type="term" value="F:metal ion binding"/>
    <property type="evidence" value="ECO:0007669"/>
    <property type="project" value="UniProtKB-KW"/>
</dbReference>
<evidence type="ECO:0000259" key="10">
    <source>
        <dbReference type="Pfam" id="PF00465"/>
    </source>
</evidence>
<gene>
    <name evidence="11" type="ORF">SAMN05660706_1067</name>
</gene>
<dbReference type="Proteomes" id="UP000199584">
    <property type="component" value="Unassembled WGS sequence"/>
</dbReference>
<keyword evidence="12" id="KW-1185">Reference proteome</keyword>
<evidence type="ECO:0000313" key="11">
    <source>
        <dbReference type="EMBL" id="SFR00847.1"/>
    </source>
</evidence>
<feature type="binding site" evidence="8">
    <location>
        <position position="288"/>
    </location>
    <ligand>
        <name>glycerol</name>
        <dbReference type="ChEBI" id="CHEBI:17754"/>
    </ligand>
</feature>
<dbReference type="OrthoDB" id="5198708at2"/>
<keyword evidence="2" id="KW-0560">Oxidoreductase</keyword>
<evidence type="ECO:0000256" key="7">
    <source>
        <dbReference type="ARBA" id="ARBA00049006"/>
    </source>
</evidence>
<name>A0A1I6D695_9FIRM</name>
<organism evidence="11 12">
    <name type="scientific">Desulfoscipio geothermicus DSM 3669</name>
    <dbReference type="NCBI Taxonomy" id="1121426"/>
    <lineage>
        <taxon>Bacteria</taxon>
        <taxon>Bacillati</taxon>
        <taxon>Bacillota</taxon>
        <taxon>Clostridia</taxon>
        <taxon>Eubacteriales</taxon>
        <taxon>Desulfallaceae</taxon>
        <taxon>Desulfoscipio</taxon>
    </lineage>
</organism>
<evidence type="ECO:0000256" key="4">
    <source>
        <dbReference type="ARBA" id="ARBA00037918"/>
    </source>
</evidence>
<comment type="catalytic activity">
    <reaction evidence="7">
        <text>glycerol + NAD(+) = dihydroxyacetone + NADH + H(+)</text>
        <dbReference type="Rhea" id="RHEA:13769"/>
        <dbReference type="ChEBI" id="CHEBI:15378"/>
        <dbReference type="ChEBI" id="CHEBI:16016"/>
        <dbReference type="ChEBI" id="CHEBI:17754"/>
        <dbReference type="ChEBI" id="CHEBI:57540"/>
        <dbReference type="ChEBI" id="CHEBI:57945"/>
        <dbReference type="EC" id="1.1.1.6"/>
    </reaction>
</comment>
<comment type="cofactor">
    <cofactor evidence="8">
        <name>Zn(2+)</name>
        <dbReference type="ChEBI" id="CHEBI:29105"/>
    </cofactor>
    <text evidence="8">Binds 1 zinc ion per subunit.</text>
</comment>
<sequence>MKDHNDQTLKSNRIKYSNLPSVAAFPGKYIQGPGSLKWAADFLGGLGDEFLICSGKRAWAAVETTLTRSFKDSGIGWIKEFFTKECTQREIECLVSLGRKNKVKAVIGVGGGKVIDTAKVVAQYLDKPVVIIPTVASTDAPTSALSVIYTDKGEFSHYEFFNRNPDIVLVDTEVIAKSPIRFFVSGMGGAIGVSYEAEACYKSEAKTISGGRPSLLAIQCAKMARETLLEYGGIAKLSAENGVWGFAFERCVEANLLLSGIGFESGGLAVAHSIYHGYRSLGKKDGLHGEVVAFGTLVQMLLEGRSKKEIKQIVGFFKDVGLPCTLSQLGMDYNDRTEINKLANIAWEQGTASNMFFDIEPVQISDAIILADRIGCDSIKFC</sequence>
<feature type="binding site" evidence="9">
    <location>
        <position position="149"/>
    </location>
    <ligand>
        <name>NAD(+)</name>
        <dbReference type="ChEBI" id="CHEBI:57540"/>
    </ligand>
</feature>
<keyword evidence="3 9" id="KW-0520">NAD</keyword>
<dbReference type="AlphaFoldDB" id="A0A1I6D695"/>
<proteinExistence type="predicted"/>
<dbReference type="Gene3D" id="1.20.1090.10">
    <property type="entry name" value="Dehydroquinate synthase-like - alpha domain"/>
    <property type="match status" value="1"/>
</dbReference>
<evidence type="ECO:0000256" key="8">
    <source>
        <dbReference type="PIRSR" id="PIRSR000112-1"/>
    </source>
</evidence>
<evidence type="ECO:0000313" key="12">
    <source>
        <dbReference type="Proteomes" id="UP000199584"/>
    </source>
</evidence>
<comment type="pathway">
    <text evidence="4">Polyol metabolism; glycerol fermentation; glycerone phosphate from glycerol (oxidative route): step 1/2.</text>
</comment>
<dbReference type="NCBIfam" id="NF006941">
    <property type="entry name" value="PRK09423.1"/>
    <property type="match status" value="1"/>
</dbReference>
<dbReference type="GO" id="GO:0008888">
    <property type="term" value="F:glycerol dehydrogenase (NAD+) activity"/>
    <property type="evidence" value="ECO:0007669"/>
    <property type="project" value="UniProtKB-EC"/>
</dbReference>
<dbReference type="Gene3D" id="3.40.50.1970">
    <property type="match status" value="1"/>
</dbReference>
<dbReference type="RefSeq" id="WP_092482326.1">
    <property type="nucleotide sequence ID" value="NZ_FOYM01000006.1"/>
</dbReference>
<protein>
    <recommendedName>
        <fullName evidence="6">Glycerol dehydrogenase</fullName>
        <ecNumber evidence="5">1.1.1.6</ecNumber>
    </recommendedName>
</protein>
<dbReference type="EMBL" id="FOYM01000006">
    <property type="protein sequence ID" value="SFR00847.1"/>
    <property type="molecule type" value="Genomic_DNA"/>
</dbReference>
<evidence type="ECO:0000256" key="9">
    <source>
        <dbReference type="PIRSR" id="PIRSR000112-3"/>
    </source>
</evidence>
<feature type="binding site" evidence="9">
    <location>
        <begin position="112"/>
        <end position="116"/>
    </location>
    <ligand>
        <name>NAD(+)</name>
        <dbReference type="ChEBI" id="CHEBI:57540"/>
    </ligand>
</feature>
<evidence type="ECO:0000256" key="2">
    <source>
        <dbReference type="ARBA" id="ARBA00023002"/>
    </source>
</evidence>
<feature type="binding site" evidence="9">
    <location>
        <begin position="134"/>
        <end position="137"/>
    </location>
    <ligand>
        <name>NAD(+)</name>
        <dbReference type="ChEBI" id="CHEBI:57540"/>
    </ligand>
</feature>
<reference evidence="12" key="1">
    <citation type="submission" date="2016-10" db="EMBL/GenBank/DDBJ databases">
        <authorList>
            <person name="Varghese N."/>
            <person name="Submissions S."/>
        </authorList>
    </citation>
    <scope>NUCLEOTIDE SEQUENCE [LARGE SCALE GENOMIC DNA]</scope>
    <source>
        <strain evidence="12">DSM 3669</strain>
    </source>
</reference>
<dbReference type="PANTHER" id="PTHR43616:SF5">
    <property type="entry name" value="GLYCEROL DEHYDROGENASE 1"/>
    <property type="match status" value="1"/>
</dbReference>
<evidence type="ECO:0000256" key="3">
    <source>
        <dbReference type="ARBA" id="ARBA00023027"/>
    </source>
</evidence>
<keyword evidence="8" id="KW-0862">Zinc</keyword>
<dbReference type="Pfam" id="PF00465">
    <property type="entry name" value="Fe-ADH"/>
    <property type="match status" value="1"/>
</dbReference>
<dbReference type="STRING" id="39060.SAMN05660706_1067"/>
<dbReference type="PIRSF" id="PIRSF000112">
    <property type="entry name" value="Glycerol_dehydrogenase"/>
    <property type="match status" value="1"/>
</dbReference>
<evidence type="ECO:0000256" key="1">
    <source>
        <dbReference type="ARBA" id="ARBA00022723"/>
    </source>
</evidence>
<dbReference type="PANTHER" id="PTHR43616">
    <property type="entry name" value="GLYCEROL DEHYDROGENASE"/>
    <property type="match status" value="1"/>
</dbReference>
<feature type="binding site" evidence="9">
    <location>
        <position position="145"/>
    </location>
    <ligand>
        <name>NAD(+)</name>
        <dbReference type="ChEBI" id="CHEBI:57540"/>
    </ligand>
</feature>
<dbReference type="EC" id="1.1.1.6" evidence="5"/>
<dbReference type="InterPro" id="IPR016205">
    <property type="entry name" value="Glycerol_DH"/>
</dbReference>
<feature type="binding site" evidence="9">
    <location>
        <position position="143"/>
    </location>
    <ligand>
        <name>NAD(+)</name>
        <dbReference type="ChEBI" id="CHEBI:57540"/>
    </ligand>
</feature>
<feature type="binding site" evidence="8">
    <location>
        <position position="272"/>
    </location>
    <ligand>
        <name>glycerol</name>
        <dbReference type="ChEBI" id="CHEBI:17754"/>
    </ligand>
</feature>